<evidence type="ECO:0000259" key="1">
    <source>
        <dbReference type="Pfam" id="PF19044"/>
    </source>
</evidence>
<dbReference type="PANTHER" id="PTHR38467:SF1">
    <property type="entry name" value="CONJUGATIVE TRANSFER: ASSEMBLY"/>
    <property type="match status" value="1"/>
</dbReference>
<reference evidence="2 3" key="1">
    <citation type="submission" date="2015-11" db="EMBL/GenBank/DDBJ databases">
        <title>Expanding the genomic diversity of Burkholderia species for the development of highly accurate diagnostics.</title>
        <authorList>
            <person name="Sahl J."/>
            <person name="Keim P."/>
            <person name="Wagner D."/>
        </authorList>
    </citation>
    <scope>NUCLEOTIDE SEQUENCE [LARGE SCALE GENOMIC DNA]</scope>
    <source>
        <strain evidence="2 3">MSMB1808WGS</strain>
    </source>
</reference>
<evidence type="ECO:0000313" key="3">
    <source>
        <dbReference type="Proteomes" id="UP000056453"/>
    </source>
</evidence>
<keyword evidence="3" id="KW-1185">Reference proteome</keyword>
<accession>A0AAW3MWR3</accession>
<organism evidence="2 3">
    <name type="scientific">Burkholderia ubonensis</name>
    <dbReference type="NCBI Taxonomy" id="101571"/>
    <lineage>
        <taxon>Bacteria</taxon>
        <taxon>Pseudomonadati</taxon>
        <taxon>Pseudomonadota</taxon>
        <taxon>Betaproteobacteria</taxon>
        <taxon>Burkholderiales</taxon>
        <taxon>Burkholderiaceae</taxon>
        <taxon>Burkholderia</taxon>
        <taxon>Burkholderia cepacia complex</taxon>
    </lineage>
</organism>
<dbReference type="InterPro" id="IPR043964">
    <property type="entry name" value="P-loop_TraG"/>
</dbReference>
<dbReference type="SUPFAM" id="SSF52540">
    <property type="entry name" value="P-loop containing nucleoside triphosphate hydrolases"/>
    <property type="match status" value="1"/>
</dbReference>
<dbReference type="Gene3D" id="3.40.50.300">
    <property type="entry name" value="P-loop containing nucleotide triphosphate hydrolases"/>
    <property type="match status" value="1"/>
</dbReference>
<dbReference type="InterPro" id="IPR027417">
    <property type="entry name" value="P-loop_NTPase"/>
</dbReference>
<dbReference type="EMBL" id="LPBJ01000047">
    <property type="protein sequence ID" value="KVP97748.1"/>
    <property type="molecule type" value="Genomic_DNA"/>
</dbReference>
<dbReference type="InterPro" id="IPR053155">
    <property type="entry name" value="F-pilin_assembly_TraC"/>
</dbReference>
<dbReference type="Gene3D" id="1.10.8.730">
    <property type="match status" value="1"/>
</dbReference>
<dbReference type="RefSeq" id="WP_059928175.1">
    <property type="nucleotide sequence ID" value="NZ_LPBG01000117.1"/>
</dbReference>
<sequence length="935" mass="104848">MSEEIKLDAPEGTAEPSVELSVRKTRIASDIADWVQVAREKESRASQLHRVFDGLVNRFTEWLRPAAPGDLPVPTQIARALSDRVSFHDWLSYRDFDDENNLVYLTAADTFRVGFVLGFAPLLVAGTDIESQLEAVLTNCPPDTVVQFGVLSGTQTEPILNAWLDARLRDNKHPMLAELALRRAEYFQAASSHGGSLTYGGANFQPRKFFYYVSVSLPYNGAPDDERAMEIFLKNTIGLRATMEGALKGASIPSAPLNREAFEALLNELLNPQLTPEARRDRMGSGIALPESLVDRESRITVNPDGSIKFSSFKEGSTDIVATVLTMDAPPVEGWLPNTSKLLGHPLSRDDRINCPFWLHTTILVQNPDKAKDRITMKLGSLNKQMMSESPWYRSMMGHLYTQKEELDGLMEAARHGHAPMRVWSGVVLYNTPERMKRETEYVANLWRKAGFRCSPERFISLPVFLAGLPLMYDPATDPPTRGLQRANTVNSFNAATLMHVQGDWQGSAPNRGGPLLVSRRGQLASIDLFDTSSNYNFVVIAQSGSGKSFFSNELAVDFLARNGMVRIFDVGRSYKRFASVMGGSILEFTPENPVSLNPFSDITNHGELGELMPMLKSLIRQMAFPLTDDDNFETQFNWEYAAIEQAITSAWELHREATGLEHVYHWMAQQGDSRYQDLAFQLHSFAVGRYAPWFNGPRQVSLDNDLIIVELEDLEVDPDLQAVVMTLMIHQITKDMYLSDPERKRPKLLLVDEGWRLLGDKQSGGFISKAFRTVRKYRGCAGAITQSYADFAASAAARAALENSAWQFVLKQKPESIDFAVNQKWISDDELLTGMLKTVNSDSAQGFSEIFVRGENGQGIYRFVTDRHSYWMYTTNPVDLARLADTQRKHNCDLLTAVDILAREDYVNKRHPFTPRQGSLLDAMRAAASEPEYA</sequence>
<feature type="domain" description="TraG P-loop" evidence="1">
    <location>
        <begin position="533"/>
        <end position="905"/>
    </location>
</feature>
<evidence type="ECO:0000313" key="2">
    <source>
        <dbReference type="EMBL" id="KVP97748.1"/>
    </source>
</evidence>
<dbReference type="InterPro" id="IPR025955">
    <property type="entry name" value="TraC/Conjuga_ATPase"/>
</dbReference>
<comment type="caution">
    <text evidence="2">The sequence shown here is derived from an EMBL/GenBank/DDBJ whole genome shotgun (WGS) entry which is preliminary data.</text>
</comment>
<dbReference type="PANTHER" id="PTHR38467">
    <property type="match status" value="1"/>
</dbReference>
<dbReference type="AlphaFoldDB" id="A0AAW3MWR3"/>
<dbReference type="Pfam" id="PF19044">
    <property type="entry name" value="P-loop_TraG"/>
    <property type="match status" value="1"/>
</dbReference>
<dbReference type="Proteomes" id="UP000056453">
    <property type="component" value="Unassembled WGS sequence"/>
</dbReference>
<proteinExistence type="predicted"/>
<name>A0AAW3MWR3_9BURK</name>
<protein>
    <recommendedName>
        <fullName evidence="1">TraG P-loop domain-containing protein</fullName>
    </recommendedName>
</protein>
<gene>
    <name evidence="2" type="ORF">WJ96_04050</name>
</gene>
<dbReference type="Pfam" id="PF11130">
    <property type="entry name" value="TraC_F_IV"/>
    <property type="match status" value="1"/>
</dbReference>